<dbReference type="Pfam" id="PF01041">
    <property type="entry name" value="DegT_DnrJ_EryC1"/>
    <property type="match status" value="1"/>
</dbReference>
<protein>
    <submittedName>
        <fullName evidence="5">ArnB2: UDP-4-amino-4-deoxy-L-arabinose--oxoglutarate aminotransferase</fullName>
    </submittedName>
</protein>
<keyword evidence="5" id="KW-0808">Transferase</keyword>
<dbReference type="GO" id="GO:0008483">
    <property type="term" value="F:transaminase activity"/>
    <property type="evidence" value="ECO:0007669"/>
    <property type="project" value="UniProtKB-KW"/>
</dbReference>
<dbReference type="KEGG" id="dto:TOL2_C35270"/>
<dbReference type="STRING" id="651182.TOL2_C35270"/>
<dbReference type="Gene3D" id="3.90.1150.10">
    <property type="entry name" value="Aspartate Aminotransferase, domain 1"/>
    <property type="match status" value="1"/>
</dbReference>
<sequence length="375" mass="42079">MKIDFFYHNLGEQEREAVYNALESPFLTTGSTVLEFEKKFSQYIGSKHTIAVMSCTAALHLSLQALGIGKGDEVITTPMTFAASSLAIVHTGATPVWVDVEANTGNIDVKLIEAAITKKTKAILPVHLYGQMCDMRTIRDIANQFGLFIIEDAAHALESSRDGIRIGELSDAACFSFYATKSITCGEGGAVSTNSQSLASKIHMLRSHGINKDANMRHDKVFEHWDLIDFGWKYNMNNIQASILIPQIDKIDHIHKKRKEIYGQYMERLVNIPELKFPQILPESISAYHLLTIWVAPNKRDKLLRDLQKKGIGVAVNYRSINILSKFQNFFSKGRGSFPISEKIGDSTISLPFHTHLTQEEINHIISMLKELLIK</sequence>
<dbReference type="GO" id="GO:0030170">
    <property type="term" value="F:pyridoxal phosphate binding"/>
    <property type="evidence" value="ECO:0007669"/>
    <property type="project" value="TreeGrafter"/>
</dbReference>
<accession>K0NBI8</accession>
<dbReference type="Proteomes" id="UP000007347">
    <property type="component" value="Chromosome"/>
</dbReference>
<evidence type="ECO:0000313" key="6">
    <source>
        <dbReference type="Proteomes" id="UP000007347"/>
    </source>
</evidence>
<dbReference type="CDD" id="cd00616">
    <property type="entry name" value="AHBA_syn"/>
    <property type="match status" value="1"/>
</dbReference>
<dbReference type="EMBL" id="FO203503">
    <property type="protein sequence ID" value="CCK81684.1"/>
    <property type="molecule type" value="Genomic_DNA"/>
</dbReference>
<name>K0NBI8_DESTT</name>
<dbReference type="PIRSF" id="PIRSF000390">
    <property type="entry name" value="PLP_StrS"/>
    <property type="match status" value="1"/>
</dbReference>
<dbReference type="Gene3D" id="3.40.640.10">
    <property type="entry name" value="Type I PLP-dependent aspartate aminotransferase-like (Major domain)"/>
    <property type="match status" value="1"/>
</dbReference>
<dbReference type="RefSeq" id="WP_014958872.1">
    <property type="nucleotide sequence ID" value="NC_018645.1"/>
</dbReference>
<keyword evidence="3 4" id="KW-0663">Pyridoxal phosphate</keyword>
<gene>
    <name evidence="5" type="primary">arnB2</name>
    <name evidence="5" type="ordered locus">TOL2_C35270</name>
</gene>
<dbReference type="InterPro" id="IPR000653">
    <property type="entry name" value="DegT/StrS_aminotransferase"/>
</dbReference>
<evidence type="ECO:0000313" key="5">
    <source>
        <dbReference type="EMBL" id="CCK81684.1"/>
    </source>
</evidence>
<dbReference type="GO" id="GO:0000271">
    <property type="term" value="P:polysaccharide biosynthetic process"/>
    <property type="evidence" value="ECO:0007669"/>
    <property type="project" value="TreeGrafter"/>
</dbReference>
<feature type="modified residue" description="N6-(pyridoxal phosphate)lysine" evidence="3">
    <location>
        <position position="181"/>
    </location>
</feature>
<feature type="active site" description="Proton acceptor" evidence="2">
    <location>
        <position position="181"/>
    </location>
</feature>
<proteinExistence type="inferred from homology"/>
<dbReference type="InterPro" id="IPR015424">
    <property type="entry name" value="PyrdxlP-dep_Trfase"/>
</dbReference>
<organism evidence="5 6">
    <name type="scientific">Desulfobacula toluolica (strain DSM 7467 / Tol2)</name>
    <dbReference type="NCBI Taxonomy" id="651182"/>
    <lineage>
        <taxon>Bacteria</taxon>
        <taxon>Pseudomonadati</taxon>
        <taxon>Thermodesulfobacteriota</taxon>
        <taxon>Desulfobacteria</taxon>
        <taxon>Desulfobacterales</taxon>
        <taxon>Desulfobacteraceae</taxon>
        <taxon>Desulfobacula</taxon>
    </lineage>
</organism>
<dbReference type="InterPro" id="IPR015422">
    <property type="entry name" value="PyrdxlP-dep_Trfase_small"/>
</dbReference>
<dbReference type="InterPro" id="IPR015421">
    <property type="entry name" value="PyrdxlP-dep_Trfase_major"/>
</dbReference>
<evidence type="ECO:0000256" key="3">
    <source>
        <dbReference type="PIRSR" id="PIRSR000390-2"/>
    </source>
</evidence>
<dbReference type="PANTHER" id="PTHR30244:SF34">
    <property type="entry name" value="DTDP-4-AMINO-4,6-DIDEOXYGALACTOSE TRANSAMINASE"/>
    <property type="match status" value="1"/>
</dbReference>
<dbReference type="HOGENOM" id="CLU_033332_7_2_7"/>
<evidence type="ECO:0000256" key="2">
    <source>
        <dbReference type="PIRSR" id="PIRSR000390-1"/>
    </source>
</evidence>
<comment type="similarity">
    <text evidence="1 4">Belongs to the DegT/DnrJ/EryC1 family.</text>
</comment>
<evidence type="ECO:0000256" key="4">
    <source>
        <dbReference type="RuleBase" id="RU004508"/>
    </source>
</evidence>
<keyword evidence="5" id="KW-0032">Aminotransferase</keyword>
<keyword evidence="6" id="KW-1185">Reference proteome</keyword>
<dbReference type="AlphaFoldDB" id="K0NBI8"/>
<reference evidence="5 6" key="1">
    <citation type="journal article" date="2013" name="Environ. Microbiol.">
        <title>Complete genome, catabolic sub-proteomes and key-metabolites of Desulfobacula toluolica Tol2, a marine, aromatic compound-degrading, sulfate-reducing bacterium.</title>
        <authorList>
            <person name="Wohlbrand L."/>
            <person name="Jacob J.H."/>
            <person name="Kube M."/>
            <person name="Mussmann M."/>
            <person name="Jarling R."/>
            <person name="Beck A."/>
            <person name="Amann R."/>
            <person name="Wilkes H."/>
            <person name="Reinhardt R."/>
            <person name="Rabus R."/>
        </authorList>
    </citation>
    <scope>NUCLEOTIDE SEQUENCE [LARGE SCALE GENOMIC DNA]</scope>
    <source>
        <strain evidence="6">DSM 7467 / Tol2</strain>
    </source>
</reference>
<dbReference type="PANTHER" id="PTHR30244">
    <property type="entry name" value="TRANSAMINASE"/>
    <property type="match status" value="1"/>
</dbReference>
<evidence type="ECO:0000256" key="1">
    <source>
        <dbReference type="ARBA" id="ARBA00037999"/>
    </source>
</evidence>
<dbReference type="SUPFAM" id="SSF53383">
    <property type="entry name" value="PLP-dependent transferases"/>
    <property type="match status" value="1"/>
</dbReference>
<dbReference type="OrthoDB" id="9771070at2"/>